<dbReference type="AlphaFoldDB" id="A0A921INH1"/>
<organism evidence="1 2">
    <name type="scientific">Subdoligranulum variabile</name>
    <dbReference type="NCBI Taxonomy" id="214851"/>
    <lineage>
        <taxon>Bacteria</taxon>
        <taxon>Bacillati</taxon>
        <taxon>Bacillota</taxon>
        <taxon>Clostridia</taxon>
        <taxon>Eubacteriales</taxon>
        <taxon>Oscillospiraceae</taxon>
        <taxon>Subdoligranulum</taxon>
    </lineage>
</organism>
<name>A0A921INH1_9FIRM</name>
<comment type="caution">
    <text evidence="1">The sequence shown here is derived from an EMBL/GenBank/DDBJ whole genome shotgun (WGS) entry which is preliminary data.</text>
</comment>
<evidence type="ECO:0000313" key="1">
    <source>
        <dbReference type="EMBL" id="HJG28988.1"/>
    </source>
</evidence>
<proteinExistence type="predicted"/>
<sequence length="99" mass="10160">MHPVGRKIAAWTLSVLLAVGVLFSAWFLAREIRHACTGQSCPVCACLQAAARQLKTGAGPAAHAAAVCSVVFGAVLLSGGAVQYLPGTTLVACKVRLDN</sequence>
<gene>
    <name evidence="1" type="ORF">K8V20_10165</name>
</gene>
<accession>A0A921INH1</accession>
<protein>
    <submittedName>
        <fullName evidence="1">Uncharacterized protein</fullName>
    </submittedName>
</protein>
<dbReference type="Proteomes" id="UP000782880">
    <property type="component" value="Unassembled WGS sequence"/>
</dbReference>
<dbReference type="EMBL" id="DYVE01000262">
    <property type="protein sequence ID" value="HJG28988.1"/>
    <property type="molecule type" value="Genomic_DNA"/>
</dbReference>
<reference evidence="1" key="1">
    <citation type="journal article" date="2021" name="PeerJ">
        <title>Extensive microbial diversity within the chicken gut microbiome revealed by metagenomics and culture.</title>
        <authorList>
            <person name="Gilroy R."/>
            <person name="Ravi A."/>
            <person name="Getino M."/>
            <person name="Pursley I."/>
            <person name="Horton D.L."/>
            <person name="Alikhan N.F."/>
            <person name="Baker D."/>
            <person name="Gharbi K."/>
            <person name="Hall N."/>
            <person name="Watson M."/>
            <person name="Adriaenssens E.M."/>
            <person name="Foster-Nyarko E."/>
            <person name="Jarju S."/>
            <person name="Secka A."/>
            <person name="Antonio M."/>
            <person name="Oren A."/>
            <person name="Chaudhuri R.R."/>
            <person name="La Ragione R."/>
            <person name="Hildebrand F."/>
            <person name="Pallen M.J."/>
        </authorList>
    </citation>
    <scope>NUCLEOTIDE SEQUENCE</scope>
    <source>
        <strain evidence="1">ChiBcec21-2208</strain>
    </source>
</reference>
<reference evidence="1" key="2">
    <citation type="submission" date="2021-09" db="EMBL/GenBank/DDBJ databases">
        <authorList>
            <person name="Gilroy R."/>
        </authorList>
    </citation>
    <scope>NUCLEOTIDE SEQUENCE</scope>
    <source>
        <strain evidence="1">ChiBcec21-2208</strain>
    </source>
</reference>
<evidence type="ECO:0000313" key="2">
    <source>
        <dbReference type="Proteomes" id="UP000782880"/>
    </source>
</evidence>